<comment type="similarity">
    <text evidence="1">Belongs to the KRI1 family.</text>
</comment>
<feature type="region of interest" description="Disordered" evidence="2">
    <location>
        <begin position="1"/>
        <end position="52"/>
    </location>
</feature>
<dbReference type="InterPro" id="IPR018034">
    <property type="entry name" value="Kri1"/>
</dbReference>
<dbReference type="InterPro" id="IPR024626">
    <property type="entry name" value="Kri1-like_C"/>
</dbReference>
<dbReference type="GO" id="GO:0030686">
    <property type="term" value="C:90S preribosome"/>
    <property type="evidence" value="ECO:0007669"/>
    <property type="project" value="TreeGrafter"/>
</dbReference>
<sequence>MARKKSAAKKAREENGTTNVPAVSNPTAVKDSEKKTKLSMDSGDEDDTQVNETTFKVNAEFAKRFQYNKERGELHRLQEMEKRGDLDDSEDGSDEEDEEDEDEFGELDTPDVALGINTLLDPNVKFFEDPEAAAQKLVKSSTDKPMYLKDYHRRNLLEGGVEDLDDEFNSIDGEKTYVAQQREDRDKLISEIHNVGDEDEDSDDDEDGFLKKRNVERQIEPVKLPEASQDNEESFLKAFIDNKAWVAEDVDKVSGEKRVPSYGDIVSDSDDGEFQDLAEQFEDAYNFHHEDAEAATIVSYARSQNTVRRNEENSRKKQRDKKREKKEAQKAKKEADRARLKNLMVKDVMNKFDKLKTIIGDEETANKFNDFNLDDDFESDEWDKKMKEIFSEEFYSMSEKKPGWNDDIDIEDIVPGIDDSGSEEEQEEKDGDGDVDMEKTVEEPTSSSRKDKKAEKGEKKKQTEKLRSVAEKFVEDNIELAKAKAGIKDEDEDNDTPRFRYREVSPESFGLTSRDILLADDKDLNEFVGLKQLASYREDDRKKKDKRKYGKKKRLREWRKSVFQNEEEPEEDAVIAALHASTKKAKVEKTPKSDKSKKRGRR</sequence>
<feature type="region of interest" description="Disordered" evidence="2">
    <location>
        <begin position="175"/>
        <end position="231"/>
    </location>
</feature>
<protein>
    <submittedName>
        <fullName evidence="4">Krr1-domain-containing protein</fullName>
    </submittedName>
</protein>
<feature type="compositionally biased region" description="Acidic residues" evidence="2">
    <location>
        <begin position="197"/>
        <end position="207"/>
    </location>
</feature>
<feature type="region of interest" description="Disordered" evidence="2">
    <location>
        <begin position="300"/>
        <end position="337"/>
    </location>
</feature>
<name>A0A1E3PP56_9ASCO</name>
<feature type="domain" description="Kri1-like C-terminal" evidence="3">
    <location>
        <begin position="486"/>
        <end position="561"/>
    </location>
</feature>
<feature type="compositionally biased region" description="Polar residues" evidence="2">
    <location>
        <begin position="16"/>
        <end position="27"/>
    </location>
</feature>
<dbReference type="Pfam" id="PF05178">
    <property type="entry name" value="Kri1"/>
    <property type="match status" value="1"/>
</dbReference>
<reference evidence="4 5" key="1">
    <citation type="journal article" date="2016" name="Proc. Natl. Acad. Sci. U.S.A.">
        <title>Comparative genomics of biotechnologically important yeasts.</title>
        <authorList>
            <person name="Riley R."/>
            <person name="Haridas S."/>
            <person name="Wolfe K.H."/>
            <person name="Lopes M.R."/>
            <person name="Hittinger C.T."/>
            <person name="Goeker M."/>
            <person name="Salamov A.A."/>
            <person name="Wisecaver J.H."/>
            <person name="Long T.M."/>
            <person name="Calvey C.H."/>
            <person name="Aerts A.L."/>
            <person name="Barry K.W."/>
            <person name="Choi C."/>
            <person name="Clum A."/>
            <person name="Coughlan A.Y."/>
            <person name="Deshpande S."/>
            <person name="Douglass A.P."/>
            <person name="Hanson S.J."/>
            <person name="Klenk H.-P."/>
            <person name="LaButti K.M."/>
            <person name="Lapidus A."/>
            <person name="Lindquist E.A."/>
            <person name="Lipzen A.M."/>
            <person name="Meier-Kolthoff J.P."/>
            <person name="Ohm R.A."/>
            <person name="Otillar R.P."/>
            <person name="Pangilinan J.L."/>
            <person name="Peng Y."/>
            <person name="Rokas A."/>
            <person name="Rosa C.A."/>
            <person name="Scheuner C."/>
            <person name="Sibirny A.A."/>
            <person name="Slot J.C."/>
            <person name="Stielow J.B."/>
            <person name="Sun H."/>
            <person name="Kurtzman C.P."/>
            <person name="Blackwell M."/>
            <person name="Grigoriev I.V."/>
            <person name="Jeffries T.W."/>
        </authorList>
    </citation>
    <scope>NUCLEOTIDE SEQUENCE [LARGE SCALE GENOMIC DNA]</scope>
    <source>
        <strain evidence="4 5">DSM 6958</strain>
    </source>
</reference>
<accession>A0A1E3PP56</accession>
<evidence type="ECO:0000313" key="4">
    <source>
        <dbReference type="EMBL" id="ODQ66702.1"/>
    </source>
</evidence>
<organism evidence="4 5">
    <name type="scientific">Nadsonia fulvescens var. elongata DSM 6958</name>
    <dbReference type="NCBI Taxonomy" id="857566"/>
    <lineage>
        <taxon>Eukaryota</taxon>
        <taxon>Fungi</taxon>
        <taxon>Dikarya</taxon>
        <taxon>Ascomycota</taxon>
        <taxon>Saccharomycotina</taxon>
        <taxon>Dipodascomycetes</taxon>
        <taxon>Dipodascales</taxon>
        <taxon>Dipodascales incertae sedis</taxon>
        <taxon>Nadsonia</taxon>
    </lineage>
</organism>
<feature type="compositionally biased region" description="Acidic residues" evidence="2">
    <location>
        <begin position="420"/>
        <end position="435"/>
    </location>
</feature>
<feature type="compositionally biased region" description="Basic and acidic residues" evidence="2">
    <location>
        <begin position="436"/>
        <end position="468"/>
    </location>
</feature>
<feature type="compositionally biased region" description="Basic and acidic residues" evidence="2">
    <location>
        <begin position="585"/>
        <end position="594"/>
    </location>
</feature>
<dbReference type="EMBL" id="KV454408">
    <property type="protein sequence ID" value="ODQ66702.1"/>
    <property type="molecule type" value="Genomic_DNA"/>
</dbReference>
<dbReference type="GO" id="GO:0005730">
    <property type="term" value="C:nucleolus"/>
    <property type="evidence" value="ECO:0007669"/>
    <property type="project" value="TreeGrafter"/>
</dbReference>
<evidence type="ECO:0000256" key="1">
    <source>
        <dbReference type="ARBA" id="ARBA00007473"/>
    </source>
</evidence>
<feature type="region of interest" description="Disordered" evidence="2">
    <location>
        <begin position="579"/>
        <end position="602"/>
    </location>
</feature>
<dbReference type="GO" id="GO:0000447">
    <property type="term" value="P:endonucleolytic cleavage in ITS1 to separate SSU-rRNA from 5.8S rRNA and LSU-rRNA from tricistronic rRNA transcript (SSU-rRNA, 5.8S rRNA, LSU-rRNA)"/>
    <property type="evidence" value="ECO:0007669"/>
    <property type="project" value="TreeGrafter"/>
</dbReference>
<dbReference type="AlphaFoldDB" id="A0A1E3PP56"/>
<dbReference type="PANTHER" id="PTHR14490">
    <property type="entry name" value="ZINC FINGER, ZZ TYPE"/>
    <property type="match status" value="1"/>
</dbReference>
<feature type="compositionally biased region" description="Acidic residues" evidence="2">
    <location>
        <begin position="87"/>
        <end position="109"/>
    </location>
</feature>
<feature type="compositionally biased region" description="Basic and acidic residues" evidence="2">
    <location>
        <begin position="208"/>
        <end position="220"/>
    </location>
</feature>
<dbReference type="STRING" id="857566.A0A1E3PP56"/>
<dbReference type="Pfam" id="PF12936">
    <property type="entry name" value="Kri1_C"/>
    <property type="match status" value="1"/>
</dbReference>
<evidence type="ECO:0000256" key="2">
    <source>
        <dbReference type="SAM" id="MobiDB-lite"/>
    </source>
</evidence>
<feature type="compositionally biased region" description="Basic and acidic residues" evidence="2">
    <location>
        <begin position="325"/>
        <end position="337"/>
    </location>
</feature>
<proteinExistence type="inferred from homology"/>
<dbReference type="Proteomes" id="UP000095009">
    <property type="component" value="Unassembled WGS sequence"/>
</dbReference>
<keyword evidence="5" id="KW-1185">Reference proteome</keyword>
<feature type="compositionally biased region" description="Basic and acidic residues" evidence="2">
    <location>
        <begin position="181"/>
        <end position="196"/>
    </location>
</feature>
<evidence type="ECO:0000313" key="5">
    <source>
        <dbReference type="Proteomes" id="UP000095009"/>
    </source>
</evidence>
<evidence type="ECO:0000259" key="3">
    <source>
        <dbReference type="Pfam" id="PF12936"/>
    </source>
</evidence>
<dbReference type="PANTHER" id="PTHR14490:SF5">
    <property type="entry name" value="PROTEIN KRI1 HOMOLOG"/>
    <property type="match status" value="1"/>
</dbReference>
<dbReference type="OrthoDB" id="10252032at2759"/>
<gene>
    <name evidence="4" type="ORF">NADFUDRAFT_82445</name>
</gene>
<feature type="region of interest" description="Disordered" evidence="2">
    <location>
        <begin position="400"/>
        <end position="468"/>
    </location>
</feature>
<feature type="region of interest" description="Disordered" evidence="2">
    <location>
        <begin position="68"/>
        <end position="115"/>
    </location>
</feature>
<feature type="compositionally biased region" description="Basic and acidic residues" evidence="2">
    <location>
        <begin position="68"/>
        <end position="86"/>
    </location>
</feature>